<reference evidence="2 3" key="1">
    <citation type="journal article" date="2019" name="Int. J. Syst. Evol. Microbiol.">
        <title>The Global Catalogue of Microorganisms (GCM) 10K type strain sequencing project: providing services to taxonomists for standard genome sequencing and annotation.</title>
        <authorList>
            <consortium name="The Broad Institute Genomics Platform"/>
            <consortium name="The Broad Institute Genome Sequencing Center for Infectious Disease"/>
            <person name="Wu L."/>
            <person name="Ma J."/>
        </authorList>
    </citation>
    <scope>NUCLEOTIDE SEQUENCE [LARGE SCALE GENOMIC DNA]</scope>
    <source>
        <strain evidence="2 3">JCM 4565</strain>
    </source>
</reference>
<dbReference type="EMBL" id="BAAABW010000018">
    <property type="protein sequence ID" value="GAA0356263.1"/>
    <property type="molecule type" value="Genomic_DNA"/>
</dbReference>
<protein>
    <recommendedName>
        <fullName evidence="4">PE-PGRS family protein</fullName>
    </recommendedName>
</protein>
<proteinExistence type="predicted"/>
<name>A0ABN0X6C9_9ACTN</name>
<evidence type="ECO:0008006" key="4">
    <source>
        <dbReference type="Google" id="ProtNLM"/>
    </source>
</evidence>
<keyword evidence="3" id="KW-1185">Reference proteome</keyword>
<evidence type="ECO:0000256" key="1">
    <source>
        <dbReference type="SAM" id="MobiDB-lite"/>
    </source>
</evidence>
<evidence type="ECO:0000313" key="2">
    <source>
        <dbReference type="EMBL" id="GAA0356263.1"/>
    </source>
</evidence>
<comment type="caution">
    <text evidence="2">The sequence shown here is derived from an EMBL/GenBank/DDBJ whole genome shotgun (WGS) entry which is preliminary data.</text>
</comment>
<sequence>MAEDVANGSAAAGPFLREYTPTGVFRQASARTASVLFYRNGGHSVVTVSGTEHHDKRALARPYTICEIALGTFETTLQMELPAAGGTAFFKAEVDIHWTVSDPYLAATEVVTDVAQRLSAPVLERLREVSSEYREAEAEQADRAITRNCAGGRWDDLGSELGLRVRLYVRLRADDRTIQHMDGIRDAHASAELTRVHQDRFRAMLQGGELDQLSYMLAAEPEAAKDFLEKIRQEGRQDEKERVERLFGMVGSGQVHSNDVETQALELLNRGRRHIQGPIGSLPARRDTPELEPPAAEPFTPDWVADEPPSRAGHRPSPRKDEDIEPEPPRRRSRNRDDGWSWAEEDR</sequence>
<feature type="compositionally biased region" description="Basic and acidic residues" evidence="1">
    <location>
        <begin position="318"/>
        <end position="339"/>
    </location>
</feature>
<gene>
    <name evidence="2" type="ORF">GCM10010319_36880</name>
</gene>
<accession>A0ABN0X6C9</accession>
<feature type="region of interest" description="Disordered" evidence="1">
    <location>
        <begin position="275"/>
        <end position="347"/>
    </location>
</feature>
<dbReference type="Proteomes" id="UP001500063">
    <property type="component" value="Unassembled WGS sequence"/>
</dbReference>
<evidence type="ECO:0000313" key="3">
    <source>
        <dbReference type="Proteomes" id="UP001500063"/>
    </source>
</evidence>
<organism evidence="2 3">
    <name type="scientific">Streptomyces blastmyceticus</name>
    <dbReference type="NCBI Taxonomy" id="68180"/>
    <lineage>
        <taxon>Bacteria</taxon>
        <taxon>Bacillati</taxon>
        <taxon>Actinomycetota</taxon>
        <taxon>Actinomycetes</taxon>
        <taxon>Kitasatosporales</taxon>
        <taxon>Streptomycetaceae</taxon>
        <taxon>Streptomyces</taxon>
    </lineage>
</organism>
<dbReference type="RefSeq" id="WP_344119031.1">
    <property type="nucleotide sequence ID" value="NZ_BAAABW010000018.1"/>
</dbReference>